<protein>
    <submittedName>
        <fullName evidence="2">Uncharacterized protein</fullName>
    </submittedName>
</protein>
<reference evidence="2 3" key="1">
    <citation type="submission" date="2020-07" db="EMBL/GenBank/DDBJ databases">
        <authorList>
            <person name="Feng X."/>
        </authorList>
    </citation>
    <scope>NUCLEOTIDE SEQUENCE [LARGE SCALE GENOMIC DNA]</scope>
    <source>
        <strain evidence="2 3">JCM23202</strain>
    </source>
</reference>
<proteinExistence type="predicted"/>
<evidence type="ECO:0000313" key="2">
    <source>
        <dbReference type="EMBL" id="MBC2605114.1"/>
    </source>
</evidence>
<evidence type="ECO:0000256" key="1">
    <source>
        <dbReference type="SAM" id="Phobius"/>
    </source>
</evidence>
<keyword evidence="3" id="KW-1185">Reference proteome</keyword>
<feature type="transmembrane region" description="Helical" evidence="1">
    <location>
        <begin position="60"/>
        <end position="77"/>
    </location>
</feature>
<feature type="transmembrane region" description="Helical" evidence="1">
    <location>
        <begin position="36"/>
        <end position="54"/>
    </location>
</feature>
<keyword evidence="1" id="KW-1133">Transmembrane helix</keyword>
<sequence length="86" mass="10159">MSRRNDPEWEVVDELPGEKRPKAKSGKAISIFRNKTLWIGIATGITLVIVFPIFRALLQNALRAWWIWLGLALYWIWRRIQNGQKR</sequence>
<dbReference type="RefSeq" id="WP_185659007.1">
    <property type="nucleotide sequence ID" value="NZ_CAWPOO010000006.1"/>
</dbReference>
<keyword evidence="1" id="KW-0812">Transmembrane</keyword>
<accession>A0A7X1B3S4</accession>
<keyword evidence="1" id="KW-0472">Membrane</keyword>
<evidence type="ECO:0000313" key="3">
    <source>
        <dbReference type="Proteomes" id="UP000526501"/>
    </source>
</evidence>
<organism evidence="2 3">
    <name type="scientific">Pelagicoccus albus</name>
    <dbReference type="NCBI Taxonomy" id="415222"/>
    <lineage>
        <taxon>Bacteria</taxon>
        <taxon>Pseudomonadati</taxon>
        <taxon>Verrucomicrobiota</taxon>
        <taxon>Opitutia</taxon>
        <taxon>Puniceicoccales</taxon>
        <taxon>Pelagicoccaceae</taxon>
        <taxon>Pelagicoccus</taxon>
    </lineage>
</organism>
<comment type="caution">
    <text evidence="2">The sequence shown here is derived from an EMBL/GenBank/DDBJ whole genome shotgun (WGS) entry which is preliminary data.</text>
</comment>
<name>A0A7X1B3S4_9BACT</name>
<gene>
    <name evidence="2" type="ORF">H5P27_03570</name>
</gene>
<dbReference type="EMBL" id="JACHVC010000006">
    <property type="protein sequence ID" value="MBC2605114.1"/>
    <property type="molecule type" value="Genomic_DNA"/>
</dbReference>
<dbReference type="AlphaFoldDB" id="A0A7X1B3S4"/>
<dbReference type="Proteomes" id="UP000526501">
    <property type="component" value="Unassembled WGS sequence"/>
</dbReference>